<reference evidence="3 4" key="1">
    <citation type="submission" date="2018-03" db="EMBL/GenBank/DDBJ databases">
        <title>Genomic Encyclopedia of Archaeal and Bacterial Type Strains, Phase II (KMG-II): from individual species to whole genera.</title>
        <authorList>
            <person name="Goeker M."/>
        </authorList>
    </citation>
    <scope>NUCLEOTIDE SEQUENCE [LARGE SCALE GENOMIC DNA]</scope>
    <source>
        <strain evidence="3 4">DSM 100214</strain>
    </source>
</reference>
<proteinExistence type="predicted"/>
<protein>
    <submittedName>
        <fullName evidence="3">Dolichyl-phosphate-mannose-protein mannosyltransferase</fullName>
    </submittedName>
</protein>
<dbReference type="InterPro" id="IPR038731">
    <property type="entry name" value="RgtA/B/C-like"/>
</dbReference>
<organism evidence="3 4">
    <name type="scientific">Dysgonomonas alginatilytica</name>
    <dbReference type="NCBI Taxonomy" id="1605892"/>
    <lineage>
        <taxon>Bacteria</taxon>
        <taxon>Pseudomonadati</taxon>
        <taxon>Bacteroidota</taxon>
        <taxon>Bacteroidia</taxon>
        <taxon>Bacteroidales</taxon>
        <taxon>Dysgonomonadaceae</taxon>
        <taxon>Dysgonomonas</taxon>
    </lineage>
</organism>
<dbReference type="AlphaFoldDB" id="A0A2V3Q0N6"/>
<keyword evidence="3" id="KW-0328">Glycosyltransferase</keyword>
<dbReference type="Proteomes" id="UP000247973">
    <property type="component" value="Unassembled WGS sequence"/>
</dbReference>
<dbReference type="EMBL" id="QICL01000001">
    <property type="protein sequence ID" value="PXV68865.1"/>
    <property type="molecule type" value="Genomic_DNA"/>
</dbReference>
<dbReference type="GO" id="GO:0016757">
    <property type="term" value="F:glycosyltransferase activity"/>
    <property type="evidence" value="ECO:0007669"/>
    <property type="project" value="UniProtKB-KW"/>
</dbReference>
<evidence type="ECO:0000256" key="1">
    <source>
        <dbReference type="SAM" id="Phobius"/>
    </source>
</evidence>
<evidence type="ECO:0000313" key="3">
    <source>
        <dbReference type="EMBL" id="PXV68865.1"/>
    </source>
</evidence>
<comment type="caution">
    <text evidence="3">The sequence shown here is derived from an EMBL/GenBank/DDBJ whole genome shotgun (WGS) entry which is preliminary data.</text>
</comment>
<keyword evidence="1" id="KW-1133">Transmembrane helix</keyword>
<feature type="transmembrane region" description="Helical" evidence="1">
    <location>
        <begin position="187"/>
        <end position="210"/>
    </location>
</feature>
<feature type="transmembrane region" description="Helical" evidence="1">
    <location>
        <begin position="142"/>
        <end position="175"/>
    </location>
</feature>
<keyword evidence="3" id="KW-0808">Transferase</keyword>
<dbReference type="Pfam" id="PF13231">
    <property type="entry name" value="PMT_2"/>
    <property type="match status" value="1"/>
</dbReference>
<feature type="transmembrane region" description="Helical" evidence="1">
    <location>
        <begin position="61"/>
        <end position="80"/>
    </location>
</feature>
<feature type="transmembrane region" description="Helical" evidence="1">
    <location>
        <begin position="295"/>
        <end position="314"/>
    </location>
</feature>
<feature type="transmembrane region" description="Helical" evidence="1">
    <location>
        <begin position="326"/>
        <end position="343"/>
    </location>
</feature>
<sequence>MFFGTKSSPLYFFNEGSDPNVYFIMGKGWLNGYIPYKDLFDHKGPLLYVIFGIGYLISNDSYLGIYILQSISFSFILFFIYKSASLFVNIHYAYIAALLFSIIFFSTGSLGASADEFNLLFTSIGLYLILKHFTDDNNPRNLFYLFIQGILIGCVALIKFNIIILWFFPLLAIIIEKYRTRNIRLALQYILAIISGILIITLPFIAYFYFVGALGDFWESYIIFNFIYSSVGTKIDPFFIIVKDEFTTNPIIMSIIIGGVVYFTFTDKIRSNILKSSIPLMFIATYYIIFKNTYYAYYIIGICIISVLGLIALLSIIEKKQYKQNYTHILIILVGVILINLFLKRNFIKQRNSYNHQIEFVNYMKENSKGKEPELLTITLDEGYYLLTNSFPVSKYFYMPAIKYEVYPKIIDSNIKLLKSDKAPLYITDYRYVDMTKSSAGYGSRYKEIINLRYEVAKVYTDYGKWPALQYILYKRID</sequence>
<feature type="domain" description="Glycosyltransferase RgtA/B/C/D-like" evidence="2">
    <location>
        <begin position="43"/>
        <end position="206"/>
    </location>
</feature>
<keyword evidence="1" id="KW-0472">Membrane</keyword>
<keyword evidence="4" id="KW-1185">Reference proteome</keyword>
<accession>A0A2V3Q0N6</accession>
<feature type="transmembrane region" description="Helical" evidence="1">
    <location>
        <begin position="92"/>
        <end position="112"/>
    </location>
</feature>
<name>A0A2V3Q0N6_9BACT</name>
<feature type="transmembrane region" description="Helical" evidence="1">
    <location>
        <begin position="246"/>
        <end position="265"/>
    </location>
</feature>
<keyword evidence="1" id="KW-0812">Transmembrane</keyword>
<evidence type="ECO:0000313" key="4">
    <source>
        <dbReference type="Proteomes" id="UP000247973"/>
    </source>
</evidence>
<gene>
    <name evidence="3" type="ORF">CLV62_101130</name>
</gene>
<evidence type="ECO:0000259" key="2">
    <source>
        <dbReference type="Pfam" id="PF13231"/>
    </source>
</evidence>